<reference evidence="1 2" key="1">
    <citation type="submission" date="2020-08" db="EMBL/GenBank/DDBJ databases">
        <title>Sequencing the genomes of 1000 actinobacteria strains.</title>
        <authorList>
            <person name="Klenk H.-P."/>
        </authorList>
    </citation>
    <scope>NUCLEOTIDE SEQUENCE [LARGE SCALE GENOMIC DNA]</scope>
    <source>
        <strain evidence="1 2">DSM 41654</strain>
    </source>
</reference>
<organism evidence="1 2">
    <name type="scientific">Kitasatospora kifunensis</name>
    <name type="common">Streptomyces kifunensis</name>
    <dbReference type="NCBI Taxonomy" id="58351"/>
    <lineage>
        <taxon>Bacteria</taxon>
        <taxon>Bacillati</taxon>
        <taxon>Actinomycetota</taxon>
        <taxon>Actinomycetes</taxon>
        <taxon>Kitasatosporales</taxon>
        <taxon>Streptomycetaceae</taxon>
        <taxon>Kitasatospora</taxon>
    </lineage>
</organism>
<accession>A0A7W7QYD9</accession>
<dbReference type="Proteomes" id="UP000540506">
    <property type="component" value="Unassembled WGS sequence"/>
</dbReference>
<sequence>MSTLPAVPAAPAVPPIEVPCPQCTVPADQQSLRCPSCHEDLAALVRLRYAARIDYNEALTHLRCGDTPSALVLLRRALTTEPDLRPALDLLATLTARTDPAKP</sequence>
<dbReference type="AlphaFoldDB" id="A0A7W7QYD9"/>
<keyword evidence="2" id="KW-1185">Reference proteome</keyword>
<dbReference type="RefSeq" id="WP_184934304.1">
    <property type="nucleotide sequence ID" value="NZ_JACHJV010000001.1"/>
</dbReference>
<proteinExistence type="predicted"/>
<gene>
    <name evidence="1" type="ORF">FHR34_001061</name>
</gene>
<protein>
    <recommendedName>
        <fullName evidence="3">Tetratricopeptide repeat protein</fullName>
    </recommendedName>
</protein>
<name>A0A7W7QYD9_KITKI</name>
<evidence type="ECO:0000313" key="2">
    <source>
        <dbReference type="Proteomes" id="UP000540506"/>
    </source>
</evidence>
<dbReference type="EMBL" id="JACHJV010000001">
    <property type="protein sequence ID" value="MBB4922068.1"/>
    <property type="molecule type" value="Genomic_DNA"/>
</dbReference>
<evidence type="ECO:0008006" key="3">
    <source>
        <dbReference type="Google" id="ProtNLM"/>
    </source>
</evidence>
<evidence type="ECO:0000313" key="1">
    <source>
        <dbReference type="EMBL" id="MBB4922068.1"/>
    </source>
</evidence>
<comment type="caution">
    <text evidence="1">The sequence shown here is derived from an EMBL/GenBank/DDBJ whole genome shotgun (WGS) entry which is preliminary data.</text>
</comment>